<organism evidence="4 5">
    <name type="scientific">Brassica carinata</name>
    <name type="common">Ethiopian mustard</name>
    <name type="synonym">Abyssinian cabbage</name>
    <dbReference type="NCBI Taxonomy" id="52824"/>
    <lineage>
        <taxon>Eukaryota</taxon>
        <taxon>Viridiplantae</taxon>
        <taxon>Streptophyta</taxon>
        <taxon>Embryophyta</taxon>
        <taxon>Tracheophyta</taxon>
        <taxon>Spermatophyta</taxon>
        <taxon>Magnoliopsida</taxon>
        <taxon>eudicotyledons</taxon>
        <taxon>Gunneridae</taxon>
        <taxon>Pentapetalae</taxon>
        <taxon>rosids</taxon>
        <taxon>malvids</taxon>
        <taxon>Brassicales</taxon>
        <taxon>Brassicaceae</taxon>
        <taxon>Brassiceae</taxon>
        <taxon>Brassica</taxon>
    </lineage>
</organism>
<accession>A0A8X7VQY5</accession>
<comment type="similarity">
    <text evidence="1">Belongs to the LEA type SMP family.</text>
</comment>
<evidence type="ECO:0000313" key="4">
    <source>
        <dbReference type="EMBL" id="KAG2316079.1"/>
    </source>
</evidence>
<name>A0A8X7VQY5_BRACI</name>
<evidence type="ECO:0000313" key="5">
    <source>
        <dbReference type="Proteomes" id="UP000886595"/>
    </source>
</evidence>
<keyword evidence="5" id="KW-1185">Reference proteome</keyword>
<evidence type="ECO:0000259" key="3">
    <source>
        <dbReference type="Pfam" id="PF04927"/>
    </source>
</evidence>
<keyword evidence="2" id="KW-0677">Repeat</keyword>
<protein>
    <recommendedName>
        <fullName evidence="3">SMP domain-containing protein</fullName>
    </recommendedName>
</protein>
<dbReference type="Proteomes" id="UP000886595">
    <property type="component" value="Unassembled WGS sequence"/>
</dbReference>
<feature type="domain" description="SMP" evidence="3">
    <location>
        <begin position="134"/>
        <end position="191"/>
    </location>
</feature>
<dbReference type="PANTHER" id="PTHR31174">
    <property type="entry name" value="SEED MATURATION FAMILY PROTEIN"/>
    <property type="match status" value="1"/>
</dbReference>
<comment type="caution">
    <text evidence="4">The sequence shown here is derived from an EMBL/GenBank/DDBJ whole genome shotgun (WGS) entry which is preliminary data.</text>
</comment>
<dbReference type="InterPro" id="IPR042971">
    <property type="entry name" value="LEA_SMP"/>
</dbReference>
<dbReference type="OrthoDB" id="2014755at2759"/>
<feature type="domain" description="SMP" evidence="3">
    <location>
        <begin position="14"/>
        <end position="68"/>
    </location>
</feature>
<feature type="domain" description="SMP" evidence="3">
    <location>
        <begin position="199"/>
        <end position="257"/>
    </location>
</feature>
<dbReference type="AlphaFoldDB" id="A0A8X7VQY5"/>
<gene>
    <name evidence="4" type="ORF">Bca52824_019201</name>
</gene>
<reference evidence="4 5" key="1">
    <citation type="submission" date="2020-02" db="EMBL/GenBank/DDBJ databases">
        <authorList>
            <person name="Ma Q."/>
            <person name="Huang Y."/>
            <person name="Song X."/>
            <person name="Pei D."/>
        </authorList>
    </citation>
    <scope>NUCLEOTIDE SEQUENCE [LARGE SCALE GENOMIC DNA]</scope>
    <source>
        <strain evidence="4">Sxm20200214</strain>
        <tissue evidence="4">Leaf</tissue>
    </source>
</reference>
<dbReference type="EMBL" id="JAAMPC010000004">
    <property type="protein sequence ID" value="KAG2316079.1"/>
    <property type="molecule type" value="Genomic_DNA"/>
</dbReference>
<sequence>MSQQEQPRRPQEPVKYGDVFQVSGELADRTIAPEDARMMQANETSALGHTQKGGIAATMQSAATANRRGGFVEPGVATYLDPDRGVSVEQTDVPGARVTKETIGVQDVGQYVEPRPVATAETTAAVTVNVQSKITIGQALEATVHTAGKKPVDQSDAAAIQAAEVRASSNNVITPGGVAASAQSAADYNAAIEFDENKIKLVDVLAGAAGKLQEDKPVTKQDAEGVVSAELRNNPTLSTYPGGVADSLTAAARLNAKGNI</sequence>
<evidence type="ECO:0000256" key="1">
    <source>
        <dbReference type="ARBA" id="ARBA00010733"/>
    </source>
</evidence>
<proteinExistence type="inferred from homology"/>
<dbReference type="InterPro" id="IPR007011">
    <property type="entry name" value="LEA_SMP_dom"/>
</dbReference>
<dbReference type="Pfam" id="PF04927">
    <property type="entry name" value="SMP"/>
    <property type="match status" value="3"/>
</dbReference>
<evidence type="ECO:0000256" key="2">
    <source>
        <dbReference type="ARBA" id="ARBA00022737"/>
    </source>
</evidence>
<dbReference type="PANTHER" id="PTHR31174:SF33">
    <property type="entry name" value="SMP DOMAIN-CONTAINING PROTEIN"/>
    <property type="match status" value="1"/>
</dbReference>